<dbReference type="PANTHER" id="PTHR43085">
    <property type="entry name" value="HEXOKINASE FAMILY MEMBER"/>
    <property type="match status" value="1"/>
</dbReference>
<dbReference type="GO" id="GO:0008865">
    <property type="term" value="F:fructokinase activity"/>
    <property type="evidence" value="ECO:0007669"/>
    <property type="project" value="UniProtKB-EC"/>
</dbReference>
<name>A0ABT9PJE0_9ACTO</name>
<sequence>MKEVVMVALCLGEALVDLIERVSDPGNVLERAGGSPFNVACGLARLEHETMLGSWWARDAHGALIEEGLANAGVAIMPASDGASRTTTAHATLDEHSNATYTFDIEWRLPAGATDQRADHIHVGSFGATEEPGASDVRAVLEANPQASVSYDPNVRPAIMAEPAVTVPLIEDIIARSTVVKASDEDVAWMYGEGAETEEGLDGVLTRWMELGPQLVVVTRGKEGAMGKWAGGKVSVPTWGTECVDTVGAGDSFMAGLISGLLDAGLLGRDRARLVEAEVDVVRAILERASKNAGITVAHAGAYAPTRTELNA</sequence>
<comment type="caution">
    <text evidence="7">The sequence shown here is derived from an EMBL/GenBank/DDBJ whole genome shotgun (WGS) entry which is preliminary data.</text>
</comment>
<dbReference type="InterPro" id="IPR002173">
    <property type="entry name" value="Carboh/pur_kinase_PfkB_CS"/>
</dbReference>
<dbReference type="SUPFAM" id="SSF53613">
    <property type="entry name" value="Ribokinase-like"/>
    <property type="match status" value="1"/>
</dbReference>
<comment type="similarity">
    <text evidence="1">Belongs to the carbohydrate kinase PfkB family.</text>
</comment>
<dbReference type="Gene3D" id="3.40.1190.20">
    <property type="match status" value="1"/>
</dbReference>
<evidence type="ECO:0000313" key="7">
    <source>
        <dbReference type="EMBL" id="MDP9832592.1"/>
    </source>
</evidence>
<gene>
    <name evidence="7" type="ORF">J2S45_001271</name>
</gene>
<organism evidence="7 8">
    <name type="scientific">Trueperella abortisuis</name>
    <dbReference type="NCBI Taxonomy" id="445930"/>
    <lineage>
        <taxon>Bacteria</taxon>
        <taxon>Bacillati</taxon>
        <taxon>Actinomycetota</taxon>
        <taxon>Actinomycetes</taxon>
        <taxon>Actinomycetales</taxon>
        <taxon>Actinomycetaceae</taxon>
        <taxon>Trueperella</taxon>
    </lineage>
</organism>
<keyword evidence="2 7" id="KW-0808">Transferase</keyword>
<dbReference type="EC" id="2.7.1.4" evidence="7"/>
<keyword evidence="3" id="KW-0547">Nucleotide-binding</keyword>
<feature type="domain" description="Carbohydrate kinase PfkB" evidence="6">
    <location>
        <begin position="9"/>
        <end position="306"/>
    </location>
</feature>
<dbReference type="InterPro" id="IPR050306">
    <property type="entry name" value="PfkB_Carbo_kinase"/>
</dbReference>
<dbReference type="Proteomes" id="UP001230145">
    <property type="component" value="Unassembled WGS sequence"/>
</dbReference>
<dbReference type="PROSITE" id="PS00584">
    <property type="entry name" value="PFKB_KINASES_2"/>
    <property type="match status" value="1"/>
</dbReference>
<accession>A0ABT9PJE0</accession>
<evidence type="ECO:0000256" key="1">
    <source>
        <dbReference type="ARBA" id="ARBA00010688"/>
    </source>
</evidence>
<evidence type="ECO:0000313" key="8">
    <source>
        <dbReference type="Proteomes" id="UP001230145"/>
    </source>
</evidence>
<dbReference type="RefSeq" id="WP_307634877.1">
    <property type="nucleotide sequence ID" value="NZ_JAUSQL010000001.1"/>
</dbReference>
<proteinExistence type="inferred from homology"/>
<evidence type="ECO:0000256" key="5">
    <source>
        <dbReference type="ARBA" id="ARBA00022840"/>
    </source>
</evidence>
<evidence type="ECO:0000256" key="4">
    <source>
        <dbReference type="ARBA" id="ARBA00022777"/>
    </source>
</evidence>
<protein>
    <submittedName>
        <fullName evidence="7">Fructokinase</fullName>
        <ecNumber evidence="7">2.7.1.4</ecNumber>
    </submittedName>
</protein>
<dbReference type="PANTHER" id="PTHR43085:SF1">
    <property type="entry name" value="PSEUDOURIDINE KINASE-RELATED"/>
    <property type="match status" value="1"/>
</dbReference>
<dbReference type="CDD" id="cd01167">
    <property type="entry name" value="bac_FRK"/>
    <property type="match status" value="1"/>
</dbReference>
<dbReference type="EMBL" id="JAUSQL010000001">
    <property type="protein sequence ID" value="MDP9832592.1"/>
    <property type="molecule type" value="Genomic_DNA"/>
</dbReference>
<reference evidence="7 8" key="1">
    <citation type="submission" date="2023-07" db="EMBL/GenBank/DDBJ databases">
        <title>Sequencing the genomes of 1000 actinobacteria strains.</title>
        <authorList>
            <person name="Klenk H.-P."/>
        </authorList>
    </citation>
    <scope>NUCLEOTIDE SEQUENCE [LARGE SCALE GENOMIC DNA]</scope>
    <source>
        <strain evidence="7 8">DSM 19515</strain>
    </source>
</reference>
<evidence type="ECO:0000256" key="2">
    <source>
        <dbReference type="ARBA" id="ARBA00022679"/>
    </source>
</evidence>
<keyword evidence="8" id="KW-1185">Reference proteome</keyword>
<dbReference type="InterPro" id="IPR011611">
    <property type="entry name" value="PfkB_dom"/>
</dbReference>
<keyword evidence="4" id="KW-0418">Kinase</keyword>
<dbReference type="InterPro" id="IPR029056">
    <property type="entry name" value="Ribokinase-like"/>
</dbReference>
<keyword evidence="5" id="KW-0067">ATP-binding</keyword>
<evidence type="ECO:0000259" key="6">
    <source>
        <dbReference type="Pfam" id="PF00294"/>
    </source>
</evidence>
<evidence type="ECO:0000256" key="3">
    <source>
        <dbReference type="ARBA" id="ARBA00022741"/>
    </source>
</evidence>
<dbReference type="Pfam" id="PF00294">
    <property type="entry name" value="PfkB"/>
    <property type="match status" value="1"/>
</dbReference>